<evidence type="ECO:0000256" key="2">
    <source>
        <dbReference type="ARBA" id="ARBA00005211"/>
    </source>
</evidence>
<dbReference type="Pfam" id="PF02746">
    <property type="entry name" value="MR_MLE_N"/>
    <property type="match status" value="1"/>
</dbReference>
<dbReference type="Pfam" id="PF13378">
    <property type="entry name" value="MR_MLE_C"/>
    <property type="match status" value="1"/>
</dbReference>
<dbReference type="InterPro" id="IPR029017">
    <property type="entry name" value="Enolase-like_N"/>
</dbReference>
<evidence type="ECO:0000313" key="9">
    <source>
        <dbReference type="EMBL" id="AWM13624.1"/>
    </source>
</evidence>
<dbReference type="EMBL" id="CP029463">
    <property type="protein sequence ID" value="AWM13624.1"/>
    <property type="molecule type" value="Genomic_DNA"/>
</dbReference>
<sequence>MSNITIQKVEAIIVDLPTIRPHHLSMTVMRNQAMVILRFFCSDGIEGIGEATTIGGLSYGEESPESMKLNFDTYFAPLLIGKDATNIHQIMYVLEKSIRGNRIVKSAVETALLDAQGKRLGVSVATLLGGANTDRLPVLWALASGDTGKDIEEAQELIKMGRHNTFKLKIGWRAPEISIAHVAAIKKALGEEIKITVDVNQAWDESTAKIGIAKLQDAGIDLIEQPIVKDNFEGLSRLTNMFIVPIMADEALNDASDAYKLAKIRGGDVFALKIGKSGGLYNVLKTAAVAEAADISLYGGTLLEGTIGSVASAHAFSTLKNMSWGTELFGPLLLTDDIVKKGIEFTDSSMKLPSGPGLGLELDLDKLEKYRRK</sequence>
<keyword evidence="10" id="KW-1185">Reference proteome</keyword>
<dbReference type="AlphaFoldDB" id="A0A2U8QUU0"/>
<dbReference type="RefSeq" id="WP_109568992.1">
    <property type="nucleotide sequence ID" value="NZ_CP029463.1"/>
</dbReference>
<dbReference type="OrthoDB" id="9775391at2"/>
<dbReference type="CDD" id="cd03318">
    <property type="entry name" value="MLE"/>
    <property type="match status" value="1"/>
</dbReference>
<dbReference type="InterPro" id="IPR029065">
    <property type="entry name" value="Enolase_C-like"/>
</dbReference>
<dbReference type="SMART" id="SM00922">
    <property type="entry name" value="MR_MLE"/>
    <property type="match status" value="1"/>
</dbReference>
<keyword evidence="4" id="KW-0479">Metal-binding</keyword>
<dbReference type="InterPro" id="IPR013341">
    <property type="entry name" value="Mandelate_racemase_N_dom"/>
</dbReference>
<comment type="similarity">
    <text evidence="3">Belongs to the mandelate racemase/muconate lactonizing enzyme family.</text>
</comment>
<dbReference type="GO" id="GO:0009063">
    <property type="term" value="P:amino acid catabolic process"/>
    <property type="evidence" value="ECO:0007669"/>
    <property type="project" value="InterPro"/>
</dbReference>
<dbReference type="SUPFAM" id="SSF54826">
    <property type="entry name" value="Enolase N-terminal domain-like"/>
    <property type="match status" value="1"/>
</dbReference>
<evidence type="ECO:0000256" key="3">
    <source>
        <dbReference type="ARBA" id="ARBA00008031"/>
    </source>
</evidence>
<dbReference type="SFLD" id="SFLDG00180">
    <property type="entry name" value="muconate_cycloisomerase"/>
    <property type="match status" value="1"/>
</dbReference>
<dbReference type="SFLD" id="SFLDG01258">
    <property type="entry name" value="(chloro)muconate_cycloisomeras"/>
    <property type="match status" value="1"/>
</dbReference>
<organism evidence="9 10">
    <name type="scientific">Flavobacterium sediminis</name>
    <dbReference type="NCBI Taxonomy" id="2201181"/>
    <lineage>
        <taxon>Bacteria</taxon>
        <taxon>Pseudomonadati</taxon>
        <taxon>Bacteroidota</taxon>
        <taxon>Flavobacteriia</taxon>
        <taxon>Flavobacteriales</taxon>
        <taxon>Flavobacteriaceae</taxon>
        <taxon>Flavobacterium</taxon>
    </lineage>
</organism>
<keyword evidence="6" id="KW-0464">Manganese</keyword>
<name>A0A2U8QUU0_9FLAO</name>
<dbReference type="GO" id="GO:0018849">
    <property type="term" value="F:muconate cycloisomerase activity"/>
    <property type="evidence" value="ECO:0007669"/>
    <property type="project" value="InterPro"/>
</dbReference>
<dbReference type="PANTHER" id="PTHR48073">
    <property type="entry name" value="O-SUCCINYLBENZOATE SYNTHASE-RELATED"/>
    <property type="match status" value="1"/>
</dbReference>
<protein>
    <submittedName>
        <fullName evidence="9">Muconate cycloisomerase</fullName>
    </submittedName>
</protein>
<dbReference type="InterPro" id="IPR013342">
    <property type="entry name" value="Mandelate_racemase_C"/>
</dbReference>
<accession>A0A2U8QUU0</accession>
<gene>
    <name evidence="9" type="ORF">DI487_06955</name>
</gene>
<evidence type="ECO:0000256" key="1">
    <source>
        <dbReference type="ARBA" id="ARBA00001936"/>
    </source>
</evidence>
<dbReference type="GO" id="GO:0018850">
    <property type="term" value="F:chloromuconate cycloisomerase activity"/>
    <property type="evidence" value="ECO:0007669"/>
    <property type="project" value="InterPro"/>
</dbReference>
<dbReference type="Proteomes" id="UP000245429">
    <property type="component" value="Chromosome"/>
</dbReference>
<dbReference type="GO" id="GO:0030145">
    <property type="term" value="F:manganese ion binding"/>
    <property type="evidence" value="ECO:0007669"/>
    <property type="project" value="InterPro"/>
</dbReference>
<dbReference type="InterPro" id="IPR036849">
    <property type="entry name" value="Enolase-like_C_sf"/>
</dbReference>
<feature type="domain" description="Mandelate racemase/muconate lactonizing enzyme C-terminal" evidence="8">
    <location>
        <begin position="147"/>
        <end position="245"/>
    </location>
</feature>
<keyword evidence="5" id="KW-0058">Aromatic hydrocarbons catabolism</keyword>
<dbReference type="PANTHER" id="PTHR48073:SF2">
    <property type="entry name" value="O-SUCCINYLBENZOATE SYNTHASE"/>
    <property type="match status" value="1"/>
</dbReference>
<dbReference type="KEGG" id="fse:DI487_06955"/>
<evidence type="ECO:0000259" key="8">
    <source>
        <dbReference type="SMART" id="SM00922"/>
    </source>
</evidence>
<dbReference type="SUPFAM" id="SSF51604">
    <property type="entry name" value="Enolase C-terminal domain-like"/>
    <property type="match status" value="1"/>
</dbReference>
<dbReference type="GO" id="GO:0006518">
    <property type="term" value="P:peptide metabolic process"/>
    <property type="evidence" value="ECO:0007669"/>
    <property type="project" value="UniProtKB-ARBA"/>
</dbReference>
<dbReference type="GO" id="GO:0016854">
    <property type="term" value="F:racemase and epimerase activity"/>
    <property type="evidence" value="ECO:0007669"/>
    <property type="project" value="UniProtKB-ARBA"/>
</dbReference>
<evidence type="ECO:0000313" key="10">
    <source>
        <dbReference type="Proteomes" id="UP000245429"/>
    </source>
</evidence>
<reference evidence="9 10" key="1">
    <citation type="submission" date="2018-05" db="EMBL/GenBank/DDBJ databases">
        <title>Flavobacterium sp. MEBiC07310.</title>
        <authorList>
            <person name="Baek K."/>
        </authorList>
    </citation>
    <scope>NUCLEOTIDE SEQUENCE [LARGE SCALE GENOMIC DNA]</scope>
    <source>
        <strain evidence="9 10">MEBiC07310</strain>
    </source>
</reference>
<dbReference type="Gene3D" id="3.30.390.10">
    <property type="entry name" value="Enolase-like, N-terminal domain"/>
    <property type="match status" value="1"/>
</dbReference>
<evidence type="ECO:0000256" key="6">
    <source>
        <dbReference type="ARBA" id="ARBA00023211"/>
    </source>
</evidence>
<comment type="cofactor">
    <cofactor evidence="1">
        <name>Mn(2+)</name>
        <dbReference type="ChEBI" id="CHEBI:29035"/>
    </cofactor>
</comment>
<comment type="pathway">
    <text evidence="2">Aromatic compound metabolism.</text>
</comment>
<dbReference type="NCBIfam" id="TIGR02534">
    <property type="entry name" value="mucon_cyclo"/>
    <property type="match status" value="1"/>
</dbReference>
<keyword evidence="7 9" id="KW-0413">Isomerase</keyword>
<dbReference type="InterPro" id="IPR018110">
    <property type="entry name" value="Mandel_Rmase/mucon_lact_enz_CS"/>
</dbReference>
<dbReference type="InterPro" id="IPR013370">
    <property type="entry name" value="Chloromuconate_cycloisomerase"/>
</dbReference>
<dbReference type="Gene3D" id="3.20.20.120">
    <property type="entry name" value="Enolase-like C-terminal domain"/>
    <property type="match status" value="1"/>
</dbReference>
<evidence type="ECO:0000256" key="7">
    <source>
        <dbReference type="ARBA" id="ARBA00023235"/>
    </source>
</evidence>
<dbReference type="PROSITE" id="PS00909">
    <property type="entry name" value="MR_MLE_2"/>
    <property type="match status" value="1"/>
</dbReference>
<proteinExistence type="inferred from homology"/>
<evidence type="ECO:0000256" key="5">
    <source>
        <dbReference type="ARBA" id="ARBA00022797"/>
    </source>
</evidence>
<dbReference type="SFLD" id="SFLDS00001">
    <property type="entry name" value="Enolase"/>
    <property type="match status" value="1"/>
</dbReference>
<evidence type="ECO:0000256" key="4">
    <source>
        <dbReference type="ARBA" id="ARBA00022723"/>
    </source>
</evidence>